<organism evidence="1 2">
    <name type="scientific">Enterococcus faecium</name>
    <name type="common">Streptococcus faecium</name>
    <dbReference type="NCBI Taxonomy" id="1352"/>
    <lineage>
        <taxon>Bacteria</taxon>
        <taxon>Bacillati</taxon>
        <taxon>Bacillota</taxon>
        <taxon>Bacilli</taxon>
        <taxon>Lactobacillales</taxon>
        <taxon>Enterococcaceae</taxon>
        <taxon>Enterococcus</taxon>
    </lineage>
</organism>
<dbReference type="AlphaFoldDB" id="A0ABD7LMX7"/>
<accession>A0ABD7LMX7</accession>
<name>A0ABD7LMX7_ENTFC</name>
<gene>
    <name evidence="1" type="ORF">DTPHA_602390</name>
</gene>
<reference evidence="1 2" key="1">
    <citation type="submission" date="2016-04" db="EMBL/GenBank/DDBJ databases">
        <authorList>
            <person name="Millard A."/>
        </authorList>
    </citation>
    <scope>NUCLEOTIDE SEQUENCE [LARGE SCALE GENOMIC DNA]</scope>
    <source>
        <strain evidence="1">Isolate 22</strain>
    </source>
</reference>
<protein>
    <submittedName>
        <fullName evidence="1">Uncharacterized protein</fullName>
    </submittedName>
</protein>
<evidence type="ECO:0000313" key="2">
    <source>
        <dbReference type="Proteomes" id="UP000183509"/>
    </source>
</evidence>
<evidence type="ECO:0000313" key="1">
    <source>
        <dbReference type="EMBL" id="SAM51519.1"/>
    </source>
</evidence>
<dbReference type="Proteomes" id="UP000183509">
    <property type="component" value="Unassembled WGS sequence"/>
</dbReference>
<proteinExistence type="predicted"/>
<sequence>MIFKSLTDPSSYKLDASSYVRVANISKGLIIPSDPSKRTIIPLYSFKKGIKSFPFSKPQIKSPAAKWASAIILRTVDLPAPIIPRSKVLVDNRTLFLYVAFQTNGPPVMVSPYCVPPGSFSVWWWNGKPPPMFNDGSDCPLIFPNHSACSSNMVNIDCQSRLVLCR</sequence>
<comment type="caution">
    <text evidence="1">The sequence shown here is derived from an EMBL/GenBank/DDBJ whole genome shotgun (WGS) entry which is preliminary data.</text>
</comment>
<dbReference type="EMBL" id="FKLM01000055">
    <property type="protein sequence ID" value="SAM51519.1"/>
    <property type="molecule type" value="Genomic_DNA"/>
</dbReference>